<sequence>MAGFKGRAENTIDSKGRVPVPAKMRRYLRPEARETFVVTQGVDQCIVLYPLDVWEGEIEPKLEKLDGFNAEQAMLSRRILMWTDEVSLDSQGRVSLPRDLMELVGLEPGDKAKMIGVLNRIEVWSLGAYAAYLNGSAHSVADLADRHMGASRSRLAGRRAIGTRTL</sequence>
<dbReference type="GO" id="GO:0009295">
    <property type="term" value="C:nucleoid"/>
    <property type="evidence" value="ECO:0007669"/>
    <property type="project" value="UniProtKB-SubCell"/>
</dbReference>
<name>A0A259U227_9BACT</name>
<evidence type="ECO:0000256" key="7">
    <source>
        <dbReference type="HAMAP-Rule" id="MF_01008"/>
    </source>
</evidence>
<feature type="domain" description="SpoVT-AbrB" evidence="8">
    <location>
        <begin position="83"/>
        <end position="128"/>
    </location>
</feature>
<dbReference type="AlphaFoldDB" id="A0A259U227"/>
<dbReference type="InterPro" id="IPR020603">
    <property type="entry name" value="MraZ_dom"/>
</dbReference>
<dbReference type="OrthoDB" id="9807753at2"/>
<dbReference type="CDD" id="cd16321">
    <property type="entry name" value="MraZ_C"/>
    <property type="match status" value="1"/>
</dbReference>
<dbReference type="InterPro" id="IPR038619">
    <property type="entry name" value="MraZ_sf"/>
</dbReference>
<dbReference type="CDD" id="cd16320">
    <property type="entry name" value="MraZ_N"/>
    <property type="match status" value="1"/>
</dbReference>
<keyword evidence="5 7" id="KW-0238">DNA-binding</keyword>
<dbReference type="SUPFAM" id="SSF89447">
    <property type="entry name" value="AbrB/MazE/MraZ-like"/>
    <property type="match status" value="1"/>
</dbReference>
<dbReference type="GO" id="GO:2000143">
    <property type="term" value="P:negative regulation of DNA-templated transcription initiation"/>
    <property type="evidence" value="ECO:0007669"/>
    <property type="project" value="TreeGrafter"/>
</dbReference>
<evidence type="ECO:0000256" key="6">
    <source>
        <dbReference type="ARBA" id="ARBA00023163"/>
    </source>
</evidence>
<dbReference type="HAMAP" id="MF_01008">
    <property type="entry name" value="MraZ"/>
    <property type="match status" value="1"/>
</dbReference>
<keyword evidence="4 7" id="KW-0805">Transcription regulation</keyword>
<comment type="subcellular location">
    <subcellularLocation>
        <location evidence="7">Cytoplasm</location>
        <location evidence="7">Nucleoid</location>
    </subcellularLocation>
</comment>
<accession>A0A259U227</accession>
<comment type="subunit">
    <text evidence="7">Forms oligomers.</text>
</comment>
<evidence type="ECO:0000256" key="4">
    <source>
        <dbReference type="ARBA" id="ARBA00023015"/>
    </source>
</evidence>
<keyword evidence="2 7" id="KW-0963">Cytoplasm</keyword>
<evidence type="ECO:0000259" key="8">
    <source>
        <dbReference type="PROSITE" id="PS51740"/>
    </source>
</evidence>
<dbReference type="InterPro" id="IPR035644">
    <property type="entry name" value="MraZ_C"/>
</dbReference>
<dbReference type="InterPro" id="IPR007159">
    <property type="entry name" value="SpoVT-AbrB_dom"/>
</dbReference>
<evidence type="ECO:0000256" key="2">
    <source>
        <dbReference type="ARBA" id="ARBA00022490"/>
    </source>
</evidence>
<dbReference type="GO" id="GO:0003700">
    <property type="term" value="F:DNA-binding transcription factor activity"/>
    <property type="evidence" value="ECO:0007669"/>
    <property type="project" value="UniProtKB-UniRule"/>
</dbReference>
<keyword evidence="6 7" id="KW-0804">Transcription</keyword>
<dbReference type="Pfam" id="PF02381">
    <property type="entry name" value="MraZ"/>
    <property type="match status" value="2"/>
</dbReference>
<evidence type="ECO:0000256" key="3">
    <source>
        <dbReference type="ARBA" id="ARBA00022737"/>
    </source>
</evidence>
<proteinExistence type="inferred from homology"/>
<comment type="similarity">
    <text evidence="7">Belongs to the MraZ family.</text>
</comment>
<feature type="domain" description="SpoVT-AbrB" evidence="8">
    <location>
        <begin position="7"/>
        <end position="53"/>
    </location>
</feature>
<dbReference type="InterPro" id="IPR037914">
    <property type="entry name" value="SpoVT-AbrB_sf"/>
</dbReference>
<evidence type="ECO:0000313" key="9">
    <source>
        <dbReference type="EMBL" id="OZC04103.1"/>
    </source>
</evidence>
<evidence type="ECO:0000313" key="10">
    <source>
        <dbReference type="Proteomes" id="UP000216446"/>
    </source>
</evidence>
<dbReference type="FunCoup" id="A0A259U227">
    <property type="interactions" value="186"/>
</dbReference>
<dbReference type="GO" id="GO:0000976">
    <property type="term" value="F:transcription cis-regulatory region binding"/>
    <property type="evidence" value="ECO:0007669"/>
    <property type="project" value="TreeGrafter"/>
</dbReference>
<evidence type="ECO:0000256" key="5">
    <source>
        <dbReference type="ARBA" id="ARBA00023125"/>
    </source>
</evidence>
<keyword evidence="3" id="KW-0677">Repeat</keyword>
<organism evidence="9 10">
    <name type="scientific">Rubricoccus marinus</name>
    <dbReference type="NCBI Taxonomy" id="716817"/>
    <lineage>
        <taxon>Bacteria</taxon>
        <taxon>Pseudomonadati</taxon>
        <taxon>Rhodothermota</taxon>
        <taxon>Rhodothermia</taxon>
        <taxon>Rhodothermales</taxon>
        <taxon>Rubricoccaceae</taxon>
        <taxon>Rubricoccus</taxon>
    </lineage>
</organism>
<dbReference type="RefSeq" id="WP_094550203.1">
    <property type="nucleotide sequence ID" value="NZ_MQWB01000001.1"/>
</dbReference>
<dbReference type="PROSITE" id="PS51740">
    <property type="entry name" value="SPOVT_ABRB"/>
    <property type="match status" value="2"/>
</dbReference>
<dbReference type="Proteomes" id="UP000216446">
    <property type="component" value="Unassembled WGS sequence"/>
</dbReference>
<dbReference type="Gene3D" id="3.40.1550.20">
    <property type="entry name" value="Transcriptional regulator MraZ domain"/>
    <property type="match status" value="1"/>
</dbReference>
<reference evidence="9 10" key="1">
    <citation type="submission" date="2016-11" db="EMBL/GenBank/DDBJ databases">
        <title>Study of marine rhodopsin-containing bacteria.</title>
        <authorList>
            <person name="Yoshizawa S."/>
            <person name="Kumagai Y."/>
            <person name="Kogure K."/>
        </authorList>
    </citation>
    <scope>NUCLEOTIDE SEQUENCE [LARGE SCALE GENOMIC DNA]</scope>
    <source>
        <strain evidence="9 10">SG-29</strain>
    </source>
</reference>
<dbReference type="PANTHER" id="PTHR34701:SF1">
    <property type="entry name" value="TRANSCRIPTIONAL REGULATOR MRAZ"/>
    <property type="match status" value="1"/>
</dbReference>
<protein>
    <recommendedName>
        <fullName evidence="1 7">Transcriptional regulator MraZ</fullName>
    </recommendedName>
</protein>
<gene>
    <name evidence="7" type="primary">mraZ</name>
    <name evidence="9" type="ORF">BSZ36_14605</name>
</gene>
<dbReference type="InParanoid" id="A0A259U227"/>
<dbReference type="InterPro" id="IPR003444">
    <property type="entry name" value="MraZ"/>
</dbReference>
<comment type="caution">
    <text evidence="9">The sequence shown here is derived from an EMBL/GenBank/DDBJ whole genome shotgun (WGS) entry which is preliminary data.</text>
</comment>
<keyword evidence="10" id="KW-1185">Reference proteome</keyword>
<evidence type="ECO:0000256" key="1">
    <source>
        <dbReference type="ARBA" id="ARBA00013860"/>
    </source>
</evidence>
<dbReference type="PANTHER" id="PTHR34701">
    <property type="entry name" value="TRANSCRIPTIONAL REGULATOR MRAZ"/>
    <property type="match status" value="1"/>
</dbReference>
<dbReference type="GO" id="GO:0005737">
    <property type="term" value="C:cytoplasm"/>
    <property type="evidence" value="ECO:0007669"/>
    <property type="project" value="UniProtKB-UniRule"/>
</dbReference>
<dbReference type="EMBL" id="MQWB01000001">
    <property type="protein sequence ID" value="OZC04103.1"/>
    <property type="molecule type" value="Genomic_DNA"/>
</dbReference>
<dbReference type="InterPro" id="IPR035642">
    <property type="entry name" value="MraZ_N"/>
</dbReference>